<dbReference type="PROSITE" id="PS50172">
    <property type="entry name" value="BRCT"/>
    <property type="match status" value="1"/>
</dbReference>
<keyword evidence="2" id="KW-0436">Ligase</keyword>
<dbReference type="Gene3D" id="3.40.50.10190">
    <property type="entry name" value="BRCT domain"/>
    <property type="match status" value="1"/>
</dbReference>
<dbReference type="InterPro" id="IPR036420">
    <property type="entry name" value="BRCT_dom_sf"/>
</dbReference>
<dbReference type="Proteomes" id="UP001607303">
    <property type="component" value="Unassembled WGS sequence"/>
</dbReference>
<dbReference type="SUPFAM" id="SSF52113">
    <property type="entry name" value="BRCT domain"/>
    <property type="match status" value="1"/>
</dbReference>
<sequence length="82" mass="9181">MIRLGAIVLKDSDRHKSTHVIHDRKEIPSTILKDFHDIPKSARHVNSSWVEESAASSEMKDICPYAVTLAADYCNCPCSCTH</sequence>
<dbReference type="AlphaFoldDB" id="A0ABD2CBB1"/>
<feature type="domain" description="BRCT" evidence="1">
    <location>
        <begin position="1"/>
        <end position="67"/>
    </location>
</feature>
<evidence type="ECO:0000313" key="2">
    <source>
        <dbReference type="EMBL" id="KAL2742351.1"/>
    </source>
</evidence>
<name>A0ABD2CBB1_VESMC</name>
<dbReference type="EMBL" id="JAYRBN010000058">
    <property type="protein sequence ID" value="KAL2742351.1"/>
    <property type="molecule type" value="Genomic_DNA"/>
</dbReference>
<protein>
    <submittedName>
        <fullName evidence="2">DNA ligase 3 isoform X1</fullName>
    </submittedName>
</protein>
<dbReference type="InterPro" id="IPR001357">
    <property type="entry name" value="BRCT_dom"/>
</dbReference>
<dbReference type="GO" id="GO:0016874">
    <property type="term" value="F:ligase activity"/>
    <property type="evidence" value="ECO:0007669"/>
    <property type="project" value="UniProtKB-KW"/>
</dbReference>
<evidence type="ECO:0000313" key="3">
    <source>
        <dbReference type="Proteomes" id="UP001607303"/>
    </source>
</evidence>
<evidence type="ECO:0000259" key="1">
    <source>
        <dbReference type="PROSITE" id="PS50172"/>
    </source>
</evidence>
<accession>A0ABD2CBB1</accession>
<gene>
    <name evidence="2" type="ORF">V1477_009980</name>
</gene>
<comment type="caution">
    <text evidence="2">The sequence shown here is derived from an EMBL/GenBank/DDBJ whole genome shotgun (WGS) entry which is preliminary data.</text>
</comment>
<proteinExistence type="predicted"/>
<reference evidence="2 3" key="1">
    <citation type="journal article" date="2024" name="Ann. Entomol. Soc. Am.">
        <title>Genomic analyses of the southern and eastern yellowjacket wasps (Hymenoptera: Vespidae) reveal evolutionary signatures of social life.</title>
        <authorList>
            <person name="Catto M.A."/>
            <person name="Caine P.B."/>
            <person name="Orr S.E."/>
            <person name="Hunt B.G."/>
            <person name="Goodisman M.A.D."/>
        </authorList>
    </citation>
    <scope>NUCLEOTIDE SEQUENCE [LARGE SCALE GENOMIC DNA]</scope>
    <source>
        <strain evidence="2">232</strain>
        <tissue evidence="2">Head and thorax</tissue>
    </source>
</reference>
<keyword evidence="3" id="KW-1185">Reference proteome</keyword>
<organism evidence="2 3">
    <name type="scientific">Vespula maculifrons</name>
    <name type="common">Eastern yellow jacket</name>
    <name type="synonym">Wasp</name>
    <dbReference type="NCBI Taxonomy" id="7453"/>
    <lineage>
        <taxon>Eukaryota</taxon>
        <taxon>Metazoa</taxon>
        <taxon>Ecdysozoa</taxon>
        <taxon>Arthropoda</taxon>
        <taxon>Hexapoda</taxon>
        <taxon>Insecta</taxon>
        <taxon>Pterygota</taxon>
        <taxon>Neoptera</taxon>
        <taxon>Endopterygota</taxon>
        <taxon>Hymenoptera</taxon>
        <taxon>Apocrita</taxon>
        <taxon>Aculeata</taxon>
        <taxon>Vespoidea</taxon>
        <taxon>Vespidae</taxon>
        <taxon>Vespinae</taxon>
        <taxon>Vespula</taxon>
    </lineage>
</organism>